<feature type="region of interest" description="Disordered" evidence="1">
    <location>
        <begin position="131"/>
        <end position="151"/>
    </location>
</feature>
<organism evidence="2 3">
    <name type="scientific">Marchantia polymorpha subsp. ruderalis</name>
    <dbReference type="NCBI Taxonomy" id="1480154"/>
    <lineage>
        <taxon>Eukaryota</taxon>
        <taxon>Viridiplantae</taxon>
        <taxon>Streptophyta</taxon>
        <taxon>Embryophyta</taxon>
        <taxon>Marchantiophyta</taxon>
        <taxon>Marchantiopsida</taxon>
        <taxon>Marchantiidae</taxon>
        <taxon>Marchantiales</taxon>
        <taxon>Marchantiaceae</taxon>
        <taxon>Marchantia</taxon>
    </lineage>
</organism>
<reference evidence="2" key="1">
    <citation type="submission" date="2016-03" db="EMBL/GenBank/DDBJ databases">
        <title>Mechanisms controlling the formation of the plant cell surface in tip-growing cells are functionally conserved among land plants.</title>
        <authorList>
            <person name="Honkanen S."/>
            <person name="Jones V.A."/>
            <person name="Morieri G."/>
            <person name="Champion C."/>
            <person name="Hetherington A.J."/>
            <person name="Kelly S."/>
            <person name="Saint-Marcoux D."/>
            <person name="Proust H."/>
            <person name="Prescott H."/>
            <person name="Dolan L."/>
        </authorList>
    </citation>
    <scope>NUCLEOTIDE SEQUENCE [LARGE SCALE GENOMIC DNA]</scope>
    <source>
        <tissue evidence="2">Whole gametophyte</tissue>
    </source>
</reference>
<evidence type="ECO:0000313" key="2">
    <source>
        <dbReference type="EMBL" id="OAE23547.1"/>
    </source>
</evidence>
<sequence>MKMWLAMHGGGNPLSYASGGKRTHQSRASIQAQKLSVQQQSADVECQALTSLGVPRASLLGHRIASHRTALAHSVGRGRGFESEHCAPFRGPSLKLVVVREDYFEKPRGDPTAILETPNPPWQFILSTESQVRPVRSKTDRKKEFKTQQEIMSSKEAPYATMHDLPTYQEREKVGSAPWEKDQRPAPSSRGPHFEPCFYPSSQTAPFATNDNLPIPRQNRKMVTSFTDSGNSCAESQSRKMVTSAPWDRDESHYSAKIRCGNTGSGRTAPFATEFNNNKK</sequence>
<gene>
    <name evidence="2" type="ORF">AXG93_4284s1170</name>
</gene>
<proteinExistence type="predicted"/>
<dbReference type="AlphaFoldDB" id="A0A176VS75"/>
<evidence type="ECO:0000256" key="1">
    <source>
        <dbReference type="SAM" id="MobiDB-lite"/>
    </source>
</evidence>
<feature type="compositionally biased region" description="Basic and acidic residues" evidence="1">
    <location>
        <begin position="137"/>
        <end position="147"/>
    </location>
</feature>
<feature type="region of interest" description="Disordered" evidence="1">
    <location>
        <begin position="225"/>
        <end position="280"/>
    </location>
</feature>
<feature type="region of interest" description="Disordered" evidence="1">
    <location>
        <begin position="173"/>
        <end position="193"/>
    </location>
</feature>
<keyword evidence="3" id="KW-1185">Reference proteome</keyword>
<accession>A0A176VS75</accession>
<name>A0A176VS75_MARPO</name>
<protein>
    <submittedName>
        <fullName evidence="2">Uncharacterized protein</fullName>
    </submittedName>
</protein>
<feature type="compositionally biased region" description="Basic and acidic residues" evidence="1">
    <location>
        <begin position="173"/>
        <end position="184"/>
    </location>
</feature>
<dbReference type="EMBL" id="LVLJ01002827">
    <property type="protein sequence ID" value="OAE23547.1"/>
    <property type="molecule type" value="Genomic_DNA"/>
</dbReference>
<dbReference type="Proteomes" id="UP000077202">
    <property type="component" value="Unassembled WGS sequence"/>
</dbReference>
<feature type="compositionally biased region" description="Polar residues" evidence="1">
    <location>
        <begin position="225"/>
        <end position="241"/>
    </location>
</feature>
<comment type="caution">
    <text evidence="2">The sequence shown here is derived from an EMBL/GenBank/DDBJ whole genome shotgun (WGS) entry which is preliminary data.</text>
</comment>
<evidence type="ECO:0000313" key="3">
    <source>
        <dbReference type="Proteomes" id="UP000077202"/>
    </source>
</evidence>